<reference evidence="2 3" key="1">
    <citation type="submission" date="2019-08" db="EMBL/GenBank/DDBJ databases">
        <title>In-depth cultivation of the pig gut microbiome towards novel bacterial diversity and tailored functional studies.</title>
        <authorList>
            <person name="Wylensek D."/>
            <person name="Hitch T.C.A."/>
            <person name="Clavel T."/>
        </authorList>
    </citation>
    <scope>NUCLEOTIDE SEQUENCE [LARGE SCALE GENOMIC DNA]</scope>
    <source>
        <strain evidence="2 3">Oil+RF-744-WCA-WT-13</strain>
    </source>
</reference>
<organism evidence="2 3">
    <name type="scientific">Bilifractor porci</name>
    <dbReference type="NCBI Taxonomy" id="2606636"/>
    <lineage>
        <taxon>Bacteria</taxon>
        <taxon>Bacillati</taxon>
        <taxon>Bacillota</taxon>
        <taxon>Clostridia</taxon>
        <taxon>Lachnospirales</taxon>
        <taxon>Lachnospiraceae</taxon>
        <taxon>Bilifractor</taxon>
    </lineage>
</organism>
<dbReference type="CDD" id="cd08563">
    <property type="entry name" value="GDPD_TtGDE_like"/>
    <property type="match status" value="1"/>
</dbReference>
<evidence type="ECO:0000313" key="3">
    <source>
        <dbReference type="Proteomes" id="UP000466864"/>
    </source>
</evidence>
<feature type="domain" description="GP-PDE" evidence="1">
    <location>
        <begin position="4"/>
        <end position="240"/>
    </location>
</feature>
<protein>
    <submittedName>
        <fullName evidence="2">Glycerophosphodiester phosphodiesterase</fullName>
    </submittedName>
</protein>
<dbReference type="SUPFAM" id="SSF51695">
    <property type="entry name" value="PLC-like phosphodiesterases"/>
    <property type="match status" value="1"/>
</dbReference>
<evidence type="ECO:0000313" key="2">
    <source>
        <dbReference type="EMBL" id="MST81344.1"/>
    </source>
</evidence>
<dbReference type="Proteomes" id="UP000466864">
    <property type="component" value="Unassembled WGS sequence"/>
</dbReference>
<dbReference type="RefSeq" id="WP_154457161.1">
    <property type="nucleotide sequence ID" value="NZ_VUMV01000002.1"/>
</dbReference>
<gene>
    <name evidence="2" type="ORF">FYJ60_03305</name>
</gene>
<name>A0A7X2P6Y6_9FIRM</name>
<keyword evidence="3" id="KW-1185">Reference proteome</keyword>
<dbReference type="PANTHER" id="PTHR46211">
    <property type="entry name" value="GLYCEROPHOSPHORYL DIESTER PHOSPHODIESTERASE"/>
    <property type="match status" value="1"/>
</dbReference>
<dbReference type="GO" id="GO:0006629">
    <property type="term" value="P:lipid metabolic process"/>
    <property type="evidence" value="ECO:0007669"/>
    <property type="project" value="InterPro"/>
</dbReference>
<dbReference type="EMBL" id="VUMV01000002">
    <property type="protein sequence ID" value="MST81344.1"/>
    <property type="molecule type" value="Genomic_DNA"/>
</dbReference>
<dbReference type="GO" id="GO:0008081">
    <property type="term" value="F:phosphoric diester hydrolase activity"/>
    <property type="evidence" value="ECO:0007669"/>
    <property type="project" value="InterPro"/>
</dbReference>
<dbReference type="PANTHER" id="PTHR46211:SF1">
    <property type="entry name" value="GLYCEROPHOSPHODIESTER PHOSPHODIESTERASE, CYTOPLASMIC"/>
    <property type="match status" value="1"/>
</dbReference>
<dbReference type="Pfam" id="PF03009">
    <property type="entry name" value="GDPD"/>
    <property type="match status" value="1"/>
</dbReference>
<dbReference type="Gene3D" id="3.20.20.190">
    <property type="entry name" value="Phosphatidylinositol (PI) phosphodiesterase"/>
    <property type="match status" value="1"/>
</dbReference>
<dbReference type="PROSITE" id="PS51704">
    <property type="entry name" value="GP_PDE"/>
    <property type="match status" value="1"/>
</dbReference>
<evidence type="ECO:0000259" key="1">
    <source>
        <dbReference type="PROSITE" id="PS51704"/>
    </source>
</evidence>
<dbReference type="AlphaFoldDB" id="A0A7X2P6Y6"/>
<accession>A0A7X2P6Y6</accession>
<sequence>MSKPLVWAHRGASGYAPENTLPAFQRAADLGADGVELDVQLTKDGEIVVCHDEQIDRTASAKGWIKDYTLEELKKMDFCCGQMAYEGVQIPTMQEVFDLLKPTGLTINIELKTGEIFYPGLERRIVELTRENGWMDRVIFSSFNHYSIMEIQKLAPEAKTGFLYADGTLDMPEYGRDHHVNALHPALYNLQYPDYMKKCREFGLDVNVWTVNRDEWLKMCCDFGVHAIITNYPDKARKIIDG</sequence>
<comment type="caution">
    <text evidence="2">The sequence shown here is derived from an EMBL/GenBank/DDBJ whole genome shotgun (WGS) entry which is preliminary data.</text>
</comment>
<dbReference type="InterPro" id="IPR030395">
    <property type="entry name" value="GP_PDE_dom"/>
</dbReference>
<proteinExistence type="predicted"/>
<dbReference type="InterPro" id="IPR017946">
    <property type="entry name" value="PLC-like_Pdiesterase_TIM-brl"/>
</dbReference>